<dbReference type="EMBL" id="FNHD01000008">
    <property type="protein sequence ID" value="SDL89797.1"/>
    <property type="molecule type" value="Genomic_DNA"/>
</dbReference>
<protein>
    <submittedName>
        <fullName evidence="1">Bacillithiol system protein YtxJ</fullName>
    </submittedName>
</protein>
<gene>
    <name evidence="1" type="ORF">SAMN05216273_10877</name>
</gene>
<dbReference type="Pfam" id="PF11009">
    <property type="entry name" value="BrxC"/>
    <property type="match status" value="1"/>
</dbReference>
<dbReference type="NCBIfam" id="TIGR04019">
    <property type="entry name" value="B_thiol_YtxJ"/>
    <property type="match status" value="1"/>
</dbReference>
<accession>A0ABY0QTV7</accession>
<proteinExistence type="predicted"/>
<dbReference type="RefSeq" id="WP_089743835.1">
    <property type="nucleotide sequence ID" value="NZ_FNHD01000008.1"/>
</dbReference>
<evidence type="ECO:0000313" key="1">
    <source>
        <dbReference type="EMBL" id="SDL89797.1"/>
    </source>
</evidence>
<comment type="caution">
    <text evidence="1">The sequence shown here is derived from an EMBL/GenBank/DDBJ whole genome shotgun (WGS) entry which is preliminary data.</text>
</comment>
<keyword evidence="2" id="KW-1185">Reference proteome</keyword>
<dbReference type="Proteomes" id="UP000199242">
    <property type="component" value="Unassembled WGS sequence"/>
</dbReference>
<dbReference type="Gene3D" id="3.40.30.10">
    <property type="entry name" value="Glutaredoxin"/>
    <property type="match status" value="1"/>
</dbReference>
<organism evidence="1 2">
    <name type="scientific">Chryseobacterium taihuense</name>
    <dbReference type="NCBI Taxonomy" id="1141221"/>
    <lineage>
        <taxon>Bacteria</taxon>
        <taxon>Pseudomonadati</taxon>
        <taxon>Bacteroidota</taxon>
        <taxon>Flavobacteriia</taxon>
        <taxon>Flavobacteriales</taxon>
        <taxon>Weeksellaceae</taxon>
        <taxon>Chryseobacterium group</taxon>
        <taxon>Chryseobacterium</taxon>
    </lineage>
</organism>
<reference evidence="1 2" key="1">
    <citation type="submission" date="2016-10" db="EMBL/GenBank/DDBJ databases">
        <authorList>
            <person name="Varghese N."/>
            <person name="Submissions S."/>
        </authorList>
    </citation>
    <scope>NUCLEOTIDE SEQUENCE [LARGE SCALE GENOMIC DNA]</scope>
    <source>
        <strain evidence="1 2">CGMCC 1.10941</strain>
    </source>
</reference>
<dbReference type="InterPro" id="IPR022551">
    <property type="entry name" value="BrxC"/>
</dbReference>
<evidence type="ECO:0000313" key="2">
    <source>
        <dbReference type="Proteomes" id="UP000199242"/>
    </source>
</evidence>
<sequence length="129" mass="14767">MSFFDKIFGGNNDNNEEKLHWHIIKSEEDLKTVIQNSHTSRIGIFKHSTSCFISKTVLRNFEKEIKESGNSDIINNLYYLDLLSFRSISNQIAEDLGIRHESPQFLVIENGVVVNHASHNNISLSQFTA</sequence>
<name>A0ABY0QTV7_9FLAO</name>